<dbReference type="InterPro" id="IPR009057">
    <property type="entry name" value="Homeodomain-like_sf"/>
</dbReference>
<dbReference type="SUPFAM" id="SSF46689">
    <property type="entry name" value="Homeodomain-like"/>
    <property type="match status" value="1"/>
</dbReference>
<feature type="compositionally biased region" description="Basic residues" evidence="1">
    <location>
        <begin position="18"/>
        <end position="27"/>
    </location>
</feature>
<dbReference type="PANTHER" id="PTHR14000:SF17">
    <property type="entry name" value="MYB-LIKE DOMAIN-CONTAINING PROTEIN"/>
    <property type="match status" value="1"/>
</dbReference>
<feature type="region of interest" description="Disordered" evidence="1">
    <location>
        <begin position="1"/>
        <end position="61"/>
    </location>
</feature>
<dbReference type="InterPro" id="IPR001005">
    <property type="entry name" value="SANT/Myb"/>
</dbReference>
<evidence type="ECO:0000313" key="2">
    <source>
        <dbReference type="EMBL" id="KAH7566779.1"/>
    </source>
</evidence>
<feature type="compositionally biased region" description="Acidic residues" evidence="1">
    <location>
        <begin position="466"/>
        <end position="485"/>
    </location>
</feature>
<protein>
    <recommendedName>
        <fullName evidence="4">Myb-like domain-containing protein</fullName>
    </recommendedName>
</protein>
<evidence type="ECO:0000313" key="3">
    <source>
        <dbReference type="Proteomes" id="UP000827721"/>
    </source>
</evidence>
<gene>
    <name evidence="2" type="ORF">JRO89_XS08G0233900</name>
</gene>
<evidence type="ECO:0008006" key="4">
    <source>
        <dbReference type="Google" id="ProtNLM"/>
    </source>
</evidence>
<dbReference type="EMBL" id="JAFEMO010000008">
    <property type="protein sequence ID" value="KAH7566779.1"/>
    <property type="molecule type" value="Genomic_DNA"/>
</dbReference>
<comment type="caution">
    <text evidence="2">The sequence shown here is derived from an EMBL/GenBank/DDBJ whole genome shotgun (WGS) entry which is preliminary data.</text>
</comment>
<dbReference type="CDD" id="cd00167">
    <property type="entry name" value="SANT"/>
    <property type="match status" value="1"/>
</dbReference>
<dbReference type="Gene3D" id="1.10.10.60">
    <property type="entry name" value="Homeodomain-like"/>
    <property type="match status" value="1"/>
</dbReference>
<name>A0ABQ8HR03_9ROSI</name>
<evidence type="ECO:0000256" key="1">
    <source>
        <dbReference type="SAM" id="MobiDB-lite"/>
    </source>
</evidence>
<accession>A0ABQ8HR03</accession>
<organism evidence="2 3">
    <name type="scientific">Xanthoceras sorbifolium</name>
    <dbReference type="NCBI Taxonomy" id="99658"/>
    <lineage>
        <taxon>Eukaryota</taxon>
        <taxon>Viridiplantae</taxon>
        <taxon>Streptophyta</taxon>
        <taxon>Embryophyta</taxon>
        <taxon>Tracheophyta</taxon>
        <taxon>Spermatophyta</taxon>
        <taxon>Magnoliopsida</taxon>
        <taxon>eudicotyledons</taxon>
        <taxon>Gunneridae</taxon>
        <taxon>Pentapetalae</taxon>
        <taxon>rosids</taxon>
        <taxon>malvids</taxon>
        <taxon>Sapindales</taxon>
        <taxon>Sapindaceae</taxon>
        <taxon>Xanthoceroideae</taxon>
        <taxon>Xanthoceras</taxon>
    </lineage>
</organism>
<dbReference type="PANTHER" id="PTHR14000">
    <property type="entry name" value="FINGER CCCH DOMAIN PROTEIN, PUTATIVE (DUF3755)-RELATED"/>
    <property type="match status" value="1"/>
</dbReference>
<sequence length="485" mass="54357">MSRRNSIVDGDRDTPLRRSPRLLHQRKNPPEPQDARTPQNPKKDSKEQCRSSDGLRRSARLNSGVAALQSLRWSPRFSDKRNAENLVKNSGDCNQGIKYALNKRGGNAEMGLNSSEELVVNSERRTKKSFVRSVVESKVGLKLGQEFEGTRLIIVSGLKASGKVEGGERNERGVDQTTGEFRVSRKRKRGNKGNESCKIQGWTKEQEIALQRAYYAAKPTPHFWKKVAKLVPGKSAQDCFDRVHSDHVTPPQLPPRSRARKMNSSPLAHFSLSASKLLKPTELKNKMPSCKKQKSYLAQKSVRQLLQKKYHVEQEYEADLFSVLEPNFISSSQGNEQNGLLSTPKHLQENQKFLQKCCERSSGSKKPLSRFSGSCGMTLVSPPVLKQVKNRALHEKYIDQLHCREAKRKAASAHREKVNSGKENRSKIHGLKMDVIKAAKNALVTDAQNAINQLQHLHANTMSDSSDTDGDGVDCDDDDEGETEI</sequence>
<dbReference type="Proteomes" id="UP000827721">
    <property type="component" value="Unassembled WGS sequence"/>
</dbReference>
<reference evidence="2 3" key="1">
    <citation type="submission" date="2021-02" db="EMBL/GenBank/DDBJ databases">
        <title>Plant Genome Project.</title>
        <authorList>
            <person name="Zhang R.-G."/>
        </authorList>
    </citation>
    <scope>NUCLEOTIDE SEQUENCE [LARGE SCALE GENOMIC DNA]</scope>
    <source>
        <tissue evidence="2">Leaves</tissue>
    </source>
</reference>
<keyword evidence="3" id="KW-1185">Reference proteome</keyword>
<proteinExistence type="predicted"/>
<feature type="compositionally biased region" description="Basic and acidic residues" evidence="1">
    <location>
        <begin position="41"/>
        <end position="56"/>
    </location>
</feature>
<feature type="region of interest" description="Disordered" evidence="1">
    <location>
        <begin position="458"/>
        <end position="485"/>
    </location>
</feature>